<comment type="caution">
    <text evidence="1">The sequence shown here is derived from an EMBL/GenBank/DDBJ whole genome shotgun (WGS) entry which is preliminary data.</text>
</comment>
<proteinExistence type="predicted"/>
<dbReference type="Proteomes" id="UP000259610">
    <property type="component" value="Unassembled WGS sequence"/>
</dbReference>
<sequence>MSLRIVAVAAMDAAKLEAEVSAELGRVAPSRALGSVDGLVALEWQLPGDQDQAARLRVRL</sequence>
<evidence type="ECO:0000313" key="1">
    <source>
        <dbReference type="EMBL" id="HAE28425.1"/>
    </source>
</evidence>
<accession>A0A3B9H156</accession>
<reference evidence="1 2" key="1">
    <citation type="journal article" date="2018" name="Nat. Biotechnol.">
        <title>A standardized bacterial taxonomy based on genome phylogeny substantially revises the tree of life.</title>
        <authorList>
            <person name="Parks D.H."/>
            <person name="Chuvochina M."/>
            <person name="Waite D.W."/>
            <person name="Rinke C."/>
            <person name="Skarshewski A."/>
            <person name="Chaumeil P.A."/>
            <person name="Hugenholtz P."/>
        </authorList>
    </citation>
    <scope>NUCLEOTIDE SEQUENCE [LARGE SCALE GENOMIC DNA]</scope>
    <source>
        <strain evidence="1">UBA8733</strain>
    </source>
</reference>
<name>A0A3B9H156_9PROT</name>
<evidence type="ECO:0000313" key="2">
    <source>
        <dbReference type="Proteomes" id="UP000259610"/>
    </source>
</evidence>
<gene>
    <name evidence="1" type="ORF">DCG58_14775</name>
</gene>
<protein>
    <submittedName>
        <fullName evidence="1">Uncharacterized protein</fullName>
    </submittedName>
</protein>
<dbReference type="AlphaFoldDB" id="A0A3B9H156"/>
<dbReference type="EMBL" id="DMAN01000331">
    <property type="protein sequence ID" value="HAE28425.1"/>
    <property type="molecule type" value="Genomic_DNA"/>
</dbReference>
<feature type="non-terminal residue" evidence="1">
    <location>
        <position position="60"/>
    </location>
</feature>
<organism evidence="1 2">
    <name type="scientific">Hyphomonas adhaerens</name>
    <dbReference type="NCBI Taxonomy" id="81029"/>
    <lineage>
        <taxon>Bacteria</taxon>
        <taxon>Pseudomonadati</taxon>
        <taxon>Pseudomonadota</taxon>
        <taxon>Alphaproteobacteria</taxon>
        <taxon>Hyphomonadales</taxon>
        <taxon>Hyphomonadaceae</taxon>
        <taxon>Hyphomonas</taxon>
    </lineage>
</organism>